<dbReference type="Proteomes" id="UP000001623">
    <property type="component" value="Chromosome"/>
</dbReference>
<dbReference type="AlphaFoldDB" id="F7Y7G6"/>
<protein>
    <submittedName>
        <fullName evidence="1">Uncharacterized protein</fullName>
    </submittedName>
</protein>
<dbReference type="EMBL" id="CP002279">
    <property type="protein sequence ID" value="AEH90839.1"/>
    <property type="molecule type" value="Genomic_DNA"/>
</dbReference>
<reference evidence="1 2" key="1">
    <citation type="submission" date="2010-10" db="EMBL/GenBank/DDBJ databases">
        <title>Complete sequence of Mesorhizobium opportunistum WSM2075.</title>
        <authorList>
            <consortium name="US DOE Joint Genome Institute"/>
            <person name="Lucas S."/>
            <person name="Copeland A."/>
            <person name="Lapidus A."/>
            <person name="Cheng J.-F."/>
            <person name="Bruce D."/>
            <person name="Goodwin L."/>
            <person name="Pitluck S."/>
            <person name="Chertkov O."/>
            <person name="Misra M."/>
            <person name="Detter J.C."/>
            <person name="Han C."/>
            <person name="Tapia R."/>
            <person name="Land M."/>
            <person name="Hauser L."/>
            <person name="Kyrpides N."/>
            <person name="Ovchinnikova G."/>
            <person name="Mavrommatis K.M."/>
            <person name="Tiwari R.P."/>
            <person name="Howieson J.G."/>
            <person name="O'Hara G.W."/>
            <person name="Nandasena K.G."/>
            <person name="Woyke T."/>
        </authorList>
    </citation>
    <scope>NUCLEOTIDE SEQUENCE [LARGE SCALE GENOMIC DNA]</scope>
    <source>
        <strain evidence="2">LMG 24607 / HAMBI 3007 / WSM2075</strain>
    </source>
</reference>
<dbReference type="STRING" id="536019.Mesop_6517"/>
<sequence length="41" mass="4223">MVLNETSPWPAMGPSLINAKMFGGIGESQSNNAPVHAAPSL</sequence>
<proteinExistence type="predicted"/>
<evidence type="ECO:0000313" key="2">
    <source>
        <dbReference type="Proteomes" id="UP000001623"/>
    </source>
</evidence>
<organism evidence="1 2">
    <name type="scientific">Mesorhizobium opportunistum (strain LMG 24607 / HAMBI 3007 / WSM2075)</name>
    <dbReference type="NCBI Taxonomy" id="536019"/>
    <lineage>
        <taxon>Bacteria</taxon>
        <taxon>Pseudomonadati</taxon>
        <taxon>Pseudomonadota</taxon>
        <taxon>Alphaproteobacteria</taxon>
        <taxon>Hyphomicrobiales</taxon>
        <taxon>Phyllobacteriaceae</taxon>
        <taxon>Mesorhizobium</taxon>
    </lineage>
</organism>
<gene>
    <name evidence="1" type="ordered locus">Mesop_6517</name>
</gene>
<name>F7Y7G6_MESOW</name>
<dbReference type="HOGENOM" id="CLU_3272598_0_0_5"/>
<dbReference type="KEGG" id="mop:Mesop_6517"/>
<accession>F7Y7G6</accession>
<evidence type="ECO:0000313" key="1">
    <source>
        <dbReference type="EMBL" id="AEH90839.1"/>
    </source>
</evidence>